<evidence type="ECO:0000256" key="1">
    <source>
        <dbReference type="SAM" id="Phobius"/>
    </source>
</evidence>
<protein>
    <recommendedName>
        <fullName evidence="4">PilN domain-containing protein</fullName>
    </recommendedName>
</protein>
<evidence type="ECO:0000313" key="3">
    <source>
        <dbReference type="Proteomes" id="UP001165384"/>
    </source>
</evidence>
<organism evidence="2 3">
    <name type="scientific">Dechloromonas hankyongensis</name>
    <dbReference type="NCBI Taxonomy" id="2908002"/>
    <lineage>
        <taxon>Bacteria</taxon>
        <taxon>Pseudomonadati</taxon>
        <taxon>Pseudomonadota</taxon>
        <taxon>Betaproteobacteria</taxon>
        <taxon>Rhodocyclales</taxon>
        <taxon>Azonexaceae</taxon>
        <taxon>Dechloromonas</taxon>
    </lineage>
</organism>
<name>A0ABS9K6D3_9RHOO</name>
<comment type="caution">
    <text evidence="2">The sequence shown here is derived from an EMBL/GenBank/DDBJ whole genome shotgun (WGS) entry which is preliminary data.</text>
</comment>
<evidence type="ECO:0000313" key="2">
    <source>
        <dbReference type="EMBL" id="MCG2578634.1"/>
    </source>
</evidence>
<proteinExistence type="predicted"/>
<keyword evidence="1" id="KW-0812">Transmembrane</keyword>
<dbReference type="EMBL" id="JAKLTN010000004">
    <property type="protein sequence ID" value="MCG2578634.1"/>
    <property type="molecule type" value="Genomic_DNA"/>
</dbReference>
<evidence type="ECO:0008006" key="4">
    <source>
        <dbReference type="Google" id="ProtNLM"/>
    </source>
</evidence>
<accession>A0ABS9K6D3</accession>
<sequence>MAARAPLWLDYQRPPPGRQLPGIALLVGSLLLSGVLLSMSADLGRDIEATDSQVAKLRQAAERRRLFAEAAKPATESAAPAPPASASAARWETLFASLEGAADETVTLLGLTPGLREVTVTGEARDLPAALDYAQRLQTAPAFSEAYLAKYEVVREHPRQPVRFTVLARLREAPP</sequence>
<reference evidence="2" key="1">
    <citation type="submission" date="2022-01" db="EMBL/GenBank/DDBJ databases">
        <authorList>
            <person name="Jo J.-H."/>
            <person name="Im W.-T."/>
        </authorList>
    </citation>
    <scope>NUCLEOTIDE SEQUENCE</scope>
    <source>
        <strain evidence="2">XY25</strain>
    </source>
</reference>
<keyword evidence="1" id="KW-0472">Membrane</keyword>
<feature type="transmembrane region" description="Helical" evidence="1">
    <location>
        <begin position="20"/>
        <end position="39"/>
    </location>
</feature>
<dbReference type="Proteomes" id="UP001165384">
    <property type="component" value="Unassembled WGS sequence"/>
</dbReference>
<keyword evidence="3" id="KW-1185">Reference proteome</keyword>
<keyword evidence="1" id="KW-1133">Transmembrane helix</keyword>
<gene>
    <name evidence="2" type="ORF">LZ012_16675</name>
</gene>
<dbReference type="RefSeq" id="WP_275712022.1">
    <property type="nucleotide sequence ID" value="NZ_JAKLTN010000004.1"/>
</dbReference>